<protein>
    <submittedName>
        <fullName evidence="3">NYN domain-containing protein</fullName>
    </submittedName>
</protein>
<dbReference type="Pfam" id="PF01936">
    <property type="entry name" value="NYN"/>
    <property type="match status" value="1"/>
</dbReference>
<accession>A0A8J4A7B1</accession>
<dbReference type="Gene3D" id="3.40.50.1010">
    <property type="entry name" value="5'-nuclease"/>
    <property type="match status" value="1"/>
</dbReference>
<sequence length="305" mass="33956">MAEPLLQLLRQRVEQTVLEAQLLRIYWYDAAPDQVHTVEQREIAALAGVKVRLGWLTPQGQKGVDSLLSGDLAKLADRQSIDHAIVLTGDADMLTAVDDAQSMGVQVHLWGIDPVYGVNQSMRLVWEADSHTTFDAHAFADVYTRRPLRHSGMRTGQPIPASATPPSTPTEQMPTPADLTHLRRPPEPVSAQLAVDRSVRPSLPGPVPAASDISETERHELTEVGEWVAQVWLVERGRDNLSELLPGPILPPVINHELITKVEQHLQRPLRGESNEPRRRLVRDGFWARLIREFGHLGGENPPSR</sequence>
<gene>
    <name evidence="3" type="ORF">NUM_07700</name>
</gene>
<evidence type="ECO:0000313" key="3">
    <source>
        <dbReference type="EMBL" id="GIL25515.1"/>
    </source>
</evidence>
<evidence type="ECO:0000259" key="2">
    <source>
        <dbReference type="Pfam" id="PF01936"/>
    </source>
</evidence>
<evidence type="ECO:0000256" key="1">
    <source>
        <dbReference type="SAM" id="MobiDB-lite"/>
    </source>
</evidence>
<organism evidence="3 4">
    <name type="scientific">Actinocatenispora comari</name>
    <dbReference type="NCBI Taxonomy" id="2807577"/>
    <lineage>
        <taxon>Bacteria</taxon>
        <taxon>Bacillati</taxon>
        <taxon>Actinomycetota</taxon>
        <taxon>Actinomycetes</taxon>
        <taxon>Micromonosporales</taxon>
        <taxon>Micromonosporaceae</taxon>
        <taxon>Actinocatenispora</taxon>
    </lineage>
</organism>
<proteinExistence type="predicted"/>
<dbReference type="EMBL" id="BOPO01000006">
    <property type="protein sequence ID" value="GIL25515.1"/>
    <property type="molecule type" value="Genomic_DNA"/>
</dbReference>
<dbReference type="AlphaFoldDB" id="A0A8J4A7B1"/>
<name>A0A8J4A7B1_9ACTN</name>
<dbReference type="InterPro" id="IPR021139">
    <property type="entry name" value="NYN"/>
</dbReference>
<feature type="domain" description="NYN" evidence="2">
    <location>
        <begin position="11"/>
        <end position="129"/>
    </location>
</feature>
<reference evidence="4" key="1">
    <citation type="journal article" date="2021" name="Int. J. Syst. Evol. Microbiol.">
        <title>Actinocatenispora comari sp. nov., an endophytic actinomycete isolated from aerial parts of Comarum salesowianum.</title>
        <authorList>
            <person name="Oyunbileg N."/>
            <person name="Iizaka Y."/>
            <person name="Hamada M."/>
            <person name="Davaapurev B.O."/>
            <person name="Fukumoto A."/>
            <person name="Tsetseg B."/>
            <person name="Kato F."/>
            <person name="Tamura T."/>
            <person name="Batkhuu J."/>
            <person name="Anzai Y."/>
        </authorList>
    </citation>
    <scope>NUCLEOTIDE SEQUENCE [LARGE SCALE GENOMIC DNA]</scope>
    <source>
        <strain evidence="4">NUM-2625</strain>
    </source>
</reference>
<keyword evidence="4" id="KW-1185">Reference proteome</keyword>
<feature type="region of interest" description="Disordered" evidence="1">
    <location>
        <begin position="150"/>
        <end position="176"/>
    </location>
</feature>
<dbReference type="GO" id="GO:0004540">
    <property type="term" value="F:RNA nuclease activity"/>
    <property type="evidence" value="ECO:0007669"/>
    <property type="project" value="InterPro"/>
</dbReference>
<comment type="caution">
    <text evidence="3">The sequence shown here is derived from an EMBL/GenBank/DDBJ whole genome shotgun (WGS) entry which is preliminary data.</text>
</comment>
<evidence type="ECO:0000313" key="4">
    <source>
        <dbReference type="Proteomes" id="UP000614996"/>
    </source>
</evidence>
<dbReference type="Proteomes" id="UP000614996">
    <property type="component" value="Unassembled WGS sequence"/>
</dbReference>